<feature type="compositionally biased region" description="Basic and acidic residues" evidence="1">
    <location>
        <begin position="39"/>
        <end position="49"/>
    </location>
</feature>
<feature type="region of interest" description="Disordered" evidence="1">
    <location>
        <begin position="16"/>
        <end position="61"/>
    </location>
</feature>
<dbReference type="PANTHER" id="PTHR39596">
    <property type="match status" value="1"/>
</dbReference>
<dbReference type="InterPro" id="IPR010730">
    <property type="entry name" value="HET"/>
</dbReference>
<feature type="domain" description="Heterokaryon incompatibility" evidence="3">
    <location>
        <begin position="187"/>
        <end position="313"/>
    </location>
</feature>
<dbReference type="Proteomes" id="UP000813461">
    <property type="component" value="Unassembled WGS sequence"/>
</dbReference>
<evidence type="ECO:0000259" key="3">
    <source>
        <dbReference type="Pfam" id="PF06985"/>
    </source>
</evidence>
<protein>
    <recommendedName>
        <fullName evidence="3">Heterokaryon incompatibility domain-containing protein</fullName>
    </recommendedName>
</protein>
<dbReference type="OrthoDB" id="2426273at2759"/>
<dbReference type="Pfam" id="PF06985">
    <property type="entry name" value="HET"/>
    <property type="match status" value="1"/>
</dbReference>
<sequence length="761" mass="86167">MTKSISLTLLRVNKHAEARRRRARSHLPPRRCRRHHRTTRDITQHHYCESETSSSRDQSKVNERIRLETEHMLENGWCPHQVKHLSELYHHKVFSYLSKLQRSPHRLADHKNCSSHEACVAYNTDPTSYTIRHTTPDCACLHVSTPYEDLVQIIRQGDIPLISIEVGSDSTALPKVRVHSRSRESKYVAISHVWMDGMGNPKANSLPVCQINSLHANLLALQGFLDMDKGPILFWMDTLCIPVGREEMLLRLIQVDKMASIYKGAVTSLVLDAELMATVAGTDTDPSSRRLSVETRARLSCSVWMSRCWTLQEGELPPTITVQYLNTAVIMGRRSEKDGSYVERFTTLEVVQSIDMTISNEAEVGPADLLDLDPQSTNSSPFECDCVDIALEKAFYTTFFEETHSFPHVWNELAGRSTTMPEDVPLIVTNVMDLDNRELLKYHNSGDMFKAIILSLNRVPLSLFFNAGPRQSGDNRDRWVPVEVGADTLTPEDGNLTVSASYLLYQHPSADDVQKYLLYVIEGLVRVDRTIHLRHQDSNEVYTMEAADCITDQLGTHGYGSTCLIIENSFSARSPGTRRGACFYVPAARNVKLKHGFPRSHTTEKPELNLVFNCPVRLQRSHACTISSGDNVVDSVRDLDLITYSCDIKIHYEPMPNFKALPKRRKKYNIWDDDTQARDVIFVFIFLSVSAFSLGALLQSGKSDKFLDLFPLLCLFVYLGVVFTIAVSMSFATTLSNKLEAWRYVRDFEAIAAKRLLDTAV</sequence>
<evidence type="ECO:0000256" key="2">
    <source>
        <dbReference type="SAM" id="Phobius"/>
    </source>
</evidence>
<evidence type="ECO:0000313" key="4">
    <source>
        <dbReference type="EMBL" id="KAH7078404.1"/>
    </source>
</evidence>
<proteinExistence type="predicted"/>
<evidence type="ECO:0000256" key="1">
    <source>
        <dbReference type="SAM" id="MobiDB-lite"/>
    </source>
</evidence>
<dbReference type="EMBL" id="JAGMVJ010000017">
    <property type="protein sequence ID" value="KAH7078404.1"/>
    <property type="molecule type" value="Genomic_DNA"/>
</dbReference>
<reference evidence="4" key="1">
    <citation type="journal article" date="2021" name="Nat. Commun.">
        <title>Genetic determinants of endophytism in the Arabidopsis root mycobiome.</title>
        <authorList>
            <person name="Mesny F."/>
            <person name="Miyauchi S."/>
            <person name="Thiergart T."/>
            <person name="Pickel B."/>
            <person name="Atanasova L."/>
            <person name="Karlsson M."/>
            <person name="Huettel B."/>
            <person name="Barry K.W."/>
            <person name="Haridas S."/>
            <person name="Chen C."/>
            <person name="Bauer D."/>
            <person name="Andreopoulos W."/>
            <person name="Pangilinan J."/>
            <person name="LaButti K."/>
            <person name="Riley R."/>
            <person name="Lipzen A."/>
            <person name="Clum A."/>
            <person name="Drula E."/>
            <person name="Henrissat B."/>
            <person name="Kohler A."/>
            <person name="Grigoriev I.V."/>
            <person name="Martin F.M."/>
            <person name="Hacquard S."/>
        </authorList>
    </citation>
    <scope>NUCLEOTIDE SEQUENCE</scope>
    <source>
        <strain evidence="4">MPI-SDFR-AT-0120</strain>
    </source>
</reference>
<organism evidence="4 5">
    <name type="scientific">Paraphoma chrysanthemicola</name>
    <dbReference type="NCBI Taxonomy" id="798071"/>
    <lineage>
        <taxon>Eukaryota</taxon>
        <taxon>Fungi</taxon>
        <taxon>Dikarya</taxon>
        <taxon>Ascomycota</taxon>
        <taxon>Pezizomycotina</taxon>
        <taxon>Dothideomycetes</taxon>
        <taxon>Pleosporomycetidae</taxon>
        <taxon>Pleosporales</taxon>
        <taxon>Pleosporineae</taxon>
        <taxon>Phaeosphaeriaceae</taxon>
        <taxon>Paraphoma</taxon>
    </lineage>
</organism>
<feature type="transmembrane region" description="Helical" evidence="2">
    <location>
        <begin position="680"/>
        <end position="698"/>
    </location>
</feature>
<feature type="transmembrane region" description="Helical" evidence="2">
    <location>
        <begin position="710"/>
        <end position="732"/>
    </location>
</feature>
<feature type="compositionally biased region" description="Basic residues" evidence="1">
    <location>
        <begin position="17"/>
        <end position="38"/>
    </location>
</feature>
<accession>A0A8K0QYE5</accession>
<comment type="caution">
    <text evidence="4">The sequence shown here is derived from an EMBL/GenBank/DDBJ whole genome shotgun (WGS) entry which is preliminary data.</text>
</comment>
<dbReference type="AlphaFoldDB" id="A0A8K0QYE5"/>
<keyword evidence="2" id="KW-0812">Transmembrane</keyword>
<gene>
    <name evidence="4" type="ORF">FB567DRAFT_533844</name>
</gene>
<dbReference type="PANTHER" id="PTHR39596:SF2">
    <property type="entry name" value="HET DOMAIN PROTEIN (AFU_ORTHOLOGUE AFUA_1G17550)-RELATED"/>
    <property type="match status" value="1"/>
</dbReference>
<keyword evidence="2" id="KW-0472">Membrane</keyword>
<evidence type="ECO:0000313" key="5">
    <source>
        <dbReference type="Proteomes" id="UP000813461"/>
    </source>
</evidence>
<name>A0A8K0QYE5_9PLEO</name>
<keyword evidence="5" id="KW-1185">Reference proteome</keyword>
<keyword evidence="2" id="KW-1133">Transmembrane helix</keyword>